<protein>
    <submittedName>
        <fullName evidence="1">Uncharacterized protein</fullName>
    </submittedName>
</protein>
<dbReference type="Proteomes" id="UP001528040">
    <property type="component" value="Unassembled WGS sequence"/>
</dbReference>
<name>A0ABT4W0M0_9RHOB</name>
<evidence type="ECO:0000313" key="2">
    <source>
        <dbReference type="Proteomes" id="UP001528040"/>
    </source>
</evidence>
<accession>A0ABT4W0M0</accession>
<reference evidence="1 2" key="1">
    <citation type="submission" date="2023-01" db="EMBL/GenBank/DDBJ databases">
        <authorList>
            <person name="Yoon J.-W."/>
        </authorList>
    </citation>
    <scope>NUCLEOTIDE SEQUENCE [LARGE SCALE GENOMIC DNA]</scope>
    <source>
        <strain evidence="1 2">KMU-50</strain>
    </source>
</reference>
<proteinExistence type="predicted"/>
<sequence length="77" mass="8048">MAHQEALAQDAARALIRPAVAEAMVRFEGAAAARFFDTPHLVEFAGARVEIVVSVVEESASGQPVAVTASQESNPLS</sequence>
<dbReference type="RefSeq" id="WP_271053750.1">
    <property type="nucleotide sequence ID" value="NZ_JAQIIO010000003.1"/>
</dbReference>
<gene>
    <name evidence="1" type="ORF">O2N63_08140</name>
</gene>
<organism evidence="1 2">
    <name type="scientific">Aliiroseovarius salicola</name>
    <dbReference type="NCBI Taxonomy" id="3009082"/>
    <lineage>
        <taxon>Bacteria</taxon>
        <taxon>Pseudomonadati</taxon>
        <taxon>Pseudomonadota</taxon>
        <taxon>Alphaproteobacteria</taxon>
        <taxon>Rhodobacterales</taxon>
        <taxon>Paracoccaceae</taxon>
        <taxon>Aliiroseovarius</taxon>
    </lineage>
</organism>
<comment type="caution">
    <text evidence="1">The sequence shown here is derived from an EMBL/GenBank/DDBJ whole genome shotgun (WGS) entry which is preliminary data.</text>
</comment>
<evidence type="ECO:0000313" key="1">
    <source>
        <dbReference type="EMBL" id="MDA5094058.1"/>
    </source>
</evidence>
<keyword evidence="2" id="KW-1185">Reference proteome</keyword>
<dbReference type="EMBL" id="JAQIIO010000003">
    <property type="protein sequence ID" value="MDA5094058.1"/>
    <property type="molecule type" value="Genomic_DNA"/>
</dbReference>